<dbReference type="Gene3D" id="1.10.10.10">
    <property type="entry name" value="Winged helix-like DNA-binding domain superfamily/Winged helix DNA-binding domain"/>
    <property type="match status" value="1"/>
</dbReference>
<reference evidence="6 7" key="1">
    <citation type="submission" date="2019-02" db="EMBL/GenBank/DDBJ databases">
        <title>WGS of Pseudoxanthomonas species novum from clinical isolates.</title>
        <authorList>
            <person name="Bernier A.-M."/>
            <person name="Bernard K."/>
            <person name="Vachon A."/>
        </authorList>
    </citation>
    <scope>NUCLEOTIDE SEQUENCE [LARGE SCALE GENOMIC DNA]</scope>
    <source>
        <strain evidence="6 7">NML171200</strain>
    </source>
</reference>
<evidence type="ECO:0000313" key="6">
    <source>
        <dbReference type="EMBL" id="TAA26022.1"/>
    </source>
</evidence>
<name>A0A4Q8LBE9_9GAMM</name>
<gene>
    <name evidence="6" type="ORF">EA660_11025</name>
</gene>
<dbReference type="PANTHER" id="PTHR30537">
    <property type="entry name" value="HTH-TYPE TRANSCRIPTIONAL REGULATOR"/>
    <property type="match status" value="1"/>
</dbReference>
<dbReference type="Proteomes" id="UP000292627">
    <property type="component" value="Unassembled WGS sequence"/>
</dbReference>
<evidence type="ECO:0000256" key="4">
    <source>
        <dbReference type="ARBA" id="ARBA00023163"/>
    </source>
</evidence>
<dbReference type="SUPFAM" id="SSF53850">
    <property type="entry name" value="Periplasmic binding protein-like II"/>
    <property type="match status" value="1"/>
</dbReference>
<dbReference type="Pfam" id="PF00126">
    <property type="entry name" value="HTH_1"/>
    <property type="match status" value="1"/>
</dbReference>
<evidence type="ECO:0000313" key="7">
    <source>
        <dbReference type="Proteomes" id="UP000292627"/>
    </source>
</evidence>
<dbReference type="AlphaFoldDB" id="A0A4Q8LBE9"/>
<accession>A0A4Q8LBE9</accession>
<dbReference type="PANTHER" id="PTHR30537:SF1">
    <property type="entry name" value="HTH-TYPE TRANSCRIPTIONAL REGULATOR PGRR"/>
    <property type="match status" value="1"/>
</dbReference>
<evidence type="ECO:0000256" key="3">
    <source>
        <dbReference type="ARBA" id="ARBA00023125"/>
    </source>
</evidence>
<organism evidence="6 7">
    <name type="scientific">Pseudoxanthomonas winnipegensis</name>
    <dbReference type="NCBI Taxonomy" id="2480810"/>
    <lineage>
        <taxon>Bacteria</taxon>
        <taxon>Pseudomonadati</taxon>
        <taxon>Pseudomonadota</taxon>
        <taxon>Gammaproteobacteria</taxon>
        <taxon>Lysobacterales</taxon>
        <taxon>Lysobacteraceae</taxon>
        <taxon>Pseudoxanthomonas</taxon>
    </lineage>
</organism>
<dbReference type="GO" id="GO:0043565">
    <property type="term" value="F:sequence-specific DNA binding"/>
    <property type="evidence" value="ECO:0007669"/>
    <property type="project" value="TreeGrafter"/>
</dbReference>
<comment type="caution">
    <text evidence="6">The sequence shown here is derived from an EMBL/GenBank/DDBJ whole genome shotgun (WGS) entry which is preliminary data.</text>
</comment>
<dbReference type="InterPro" id="IPR000847">
    <property type="entry name" value="LysR_HTH_N"/>
</dbReference>
<dbReference type="EMBL" id="SHMC01000003">
    <property type="protein sequence ID" value="TAA26022.1"/>
    <property type="molecule type" value="Genomic_DNA"/>
</dbReference>
<dbReference type="GO" id="GO:0003700">
    <property type="term" value="F:DNA-binding transcription factor activity"/>
    <property type="evidence" value="ECO:0007669"/>
    <property type="project" value="InterPro"/>
</dbReference>
<dbReference type="SUPFAM" id="SSF46785">
    <property type="entry name" value="Winged helix' DNA-binding domain"/>
    <property type="match status" value="1"/>
</dbReference>
<dbReference type="GO" id="GO:0006351">
    <property type="term" value="P:DNA-templated transcription"/>
    <property type="evidence" value="ECO:0007669"/>
    <property type="project" value="TreeGrafter"/>
</dbReference>
<dbReference type="FunFam" id="1.10.10.10:FF:000001">
    <property type="entry name" value="LysR family transcriptional regulator"/>
    <property type="match status" value="1"/>
</dbReference>
<evidence type="ECO:0000256" key="2">
    <source>
        <dbReference type="ARBA" id="ARBA00023015"/>
    </source>
</evidence>
<dbReference type="PROSITE" id="PS50931">
    <property type="entry name" value="HTH_LYSR"/>
    <property type="match status" value="1"/>
</dbReference>
<feature type="domain" description="HTH lysR-type" evidence="5">
    <location>
        <begin position="4"/>
        <end position="61"/>
    </location>
</feature>
<dbReference type="InterPro" id="IPR058163">
    <property type="entry name" value="LysR-type_TF_proteobact-type"/>
</dbReference>
<keyword evidence="2" id="KW-0805">Transcription regulation</keyword>
<keyword evidence="3" id="KW-0238">DNA-binding</keyword>
<keyword evidence="4" id="KW-0804">Transcription</keyword>
<dbReference type="RefSeq" id="WP_130551633.1">
    <property type="nucleotide sequence ID" value="NZ_SHMC01000003.1"/>
</dbReference>
<dbReference type="InterPro" id="IPR036388">
    <property type="entry name" value="WH-like_DNA-bd_sf"/>
</dbReference>
<evidence type="ECO:0000259" key="5">
    <source>
        <dbReference type="PROSITE" id="PS50931"/>
    </source>
</evidence>
<dbReference type="Gene3D" id="3.40.190.290">
    <property type="match status" value="1"/>
</dbReference>
<dbReference type="PRINTS" id="PR00039">
    <property type="entry name" value="HTHLYSR"/>
</dbReference>
<dbReference type="Pfam" id="PF03466">
    <property type="entry name" value="LysR_substrate"/>
    <property type="match status" value="1"/>
</dbReference>
<dbReference type="OrthoDB" id="9810065at2"/>
<dbReference type="InterPro" id="IPR036390">
    <property type="entry name" value="WH_DNA-bd_sf"/>
</dbReference>
<dbReference type="InterPro" id="IPR005119">
    <property type="entry name" value="LysR_subst-bd"/>
</dbReference>
<dbReference type="CDD" id="cd08474">
    <property type="entry name" value="PBP2_CrgA_like_5"/>
    <property type="match status" value="1"/>
</dbReference>
<evidence type="ECO:0000256" key="1">
    <source>
        <dbReference type="ARBA" id="ARBA00009437"/>
    </source>
</evidence>
<protein>
    <submittedName>
        <fullName evidence="6">LysR family transcriptional regulator</fullName>
    </submittedName>
</protein>
<sequence>MAAYPLPAVVAFACVARHGNFTRAAAELGVSTSALSQSVRALEGQLGVRLLARTTRRVGLTEHGERFLQRVAPGLQQIDAAFADLDFLRDRPAGTLRINLAAVAAEQLVCPYLPEFLARYPEVTVELFVDRRLADIVEGHFDAGIRLGECLQRDMVALPLGPLQRQTIVGAPAYLERHGVPARPDDLAAHACLRWRRSDGRLQPWEFTRDGRDFEVEVDGPLVVNDTVLGLDALRRGLGLGQVFAWQVREDIAAGRLRSVLDDWQAPFPGWYVYYPQREHLAPKLRVFIDFLREQLAAEPCP</sequence>
<comment type="similarity">
    <text evidence="1">Belongs to the LysR transcriptional regulatory family.</text>
</comment>
<proteinExistence type="inferred from homology"/>